<dbReference type="EMBL" id="GDQN01006230">
    <property type="protein sequence ID" value="JAT84824.1"/>
    <property type="molecule type" value="Transcribed_RNA"/>
</dbReference>
<dbReference type="AlphaFoldDB" id="A0A1E1WCW2"/>
<feature type="region of interest" description="Disordered" evidence="1">
    <location>
        <begin position="36"/>
        <end position="145"/>
    </location>
</feature>
<dbReference type="OrthoDB" id="18896at2759"/>
<feature type="compositionally biased region" description="Low complexity" evidence="1">
    <location>
        <begin position="44"/>
        <end position="56"/>
    </location>
</feature>
<feature type="compositionally biased region" description="Polar residues" evidence="1">
    <location>
        <begin position="87"/>
        <end position="96"/>
    </location>
</feature>
<gene>
    <name evidence="2" type="ORF">g.15146</name>
</gene>
<protein>
    <submittedName>
        <fullName evidence="2">Uncharacterized protein</fullName>
    </submittedName>
</protein>
<feature type="non-terminal residue" evidence="2">
    <location>
        <position position="1"/>
    </location>
</feature>
<proteinExistence type="predicted"/>
<feature type="compositionally biased region" description="Polar residues" evidence="1">
    <location>
        <begin position="57"/>
        <end position="66"/>
    </location>
</feature>
<evidence type="ECO:0000313" key="2">
    <source>
        <dbReference type="EMBL" id="JAT84824.1"/>
    </source>
</evidence>
<name>A0A1E1WCW2_PECGO</name>
<reference evidence="2" key="1">
    <citation type="submission" date="2015-09" db="EMBL/GenBank/DDBJ databases">
        <title>De novo assembly of Pectinophora gossypiella (Pink Bollworm) gut transcriptome.</title>
        <authorList>
            <person name="Tassone E.E."/>
        </authorList>
    </citation>
    <scope>NUCLEOTIDE SEQUENCE</scope>
</reference>
<sequence>NNSVNNSVIVNNTETSSPLRELRQELVTERPLRAEVERERRLSQRTSLLTSSTPPSNRDSMGTTDSNQDEEEPPPLPQKSSHRLDNTLDSENNNTELPLPPRYNYDTVFSPRGSFLYNSIAQRRHTAGVDKPPTPPPKKKHVNNS</sequence>
<feature type="region of interest" description="Disordered" evidence="1">
    <location>
        <begin position="1"/>
        <end position="22"/>
    </location>
</feature>
<feature type="compositionally biased region" description="Low complexity" evidence="1">
    <location>
        <begin position="1"/>
        <end position="12"/>
    </location>
</feature>
<organism evidence="2">
    <name type="scientific">Pectinophora gossypiella</name>
    <name type="common">Cotton pink bollworm</name>
    <name type="synonym">Depressaria gossypiella</name>
    <dbReference type="NCBI Taxonomy" id="13191"/>
    <lineage>
        <taxon>Eukaryota</taxon>
        <taxon>Metazoa</taxon>
        <taxon>Ecdysozoa</taxon>
        <taxon>Arthropoda</taxon>
        <taxon>Hexapoda</taxon>
        <taxon>Insecta</taxon>
        <taxon>Pterygota</taxon>
        <taxon>Neoptera</taxon>
        <taxon>Endopterygota</taxon>
        <taxon>Lepidoptera</taxon>
        <taxon>Glossata</taxon>
        <taxon>Ditrysia</taxon>
        <taxon>Gelechioidea</taxon>
        <taxon>Gelechiidae</taxon>
        <taxon>Apatetrinae</taxon>
        <taxon>Pectinophora</taxon>
    </lineage>
</organism>
<accession>A0A1E1WCW2</accession>
<evidence type="ECO:0000256" key="1">
    <source>
        <dbReference type="SAM" id="MobiDB-lite"/>
    </source>
</evidence>